<feature type="region of interest" description="Disordered" evidence="1">
    <location>
        <begin position="1"/>
        <end position="111"/>
    </location>
</feature>
<name>A0AAD7THV5_9APHY</name>
<proteinExistence type="predicted"/>
<accession>A0AAD7THV5</accession>
<dbReference type="Proteomes" id="UP001215151">
    <property type="component" value="Unassembled WGS sequence"/>
</dbReference>
<keyword evidence="3" id="KW-1185">Reference proteome</keyword>
<evidence type="ECO:0000256" key="1">
    <source>
        <dbReference type="SAM" id="MobiDB-lite"/>
    </source>
</evidence>
<organism evidence="2 3">
    <name type="scientific">Trametes cubensis</name>
    <dbReference type="NCBI Taxonomy" id="1111947"/>
    <lineage>
        <taxon>Eukaryota</taxon>
        <taxon>Fungi</taxon>
        <taxon>Dikarya</taxon>
        <taxon>Basidiomycota</taxon>
        <taxon>Agaricomycotina</taxon>
        <taxon>Agaricomycetes</taxon>
        <taxon>Polyporales</taxon>
        <taxon>Polyporaceae</taxon>
        <taxon>Trametes</taxon>
    </lineage>
</organism>
<dbReference type="EMBL" id="JAPEVG010000832">
    <property type="protein sequence ID" value="KAJ8455055.1"/>
    <property type="molecule type" value="Genomic_DNA"/>
</dbReference>
<feature type="compositionally biased region" description="Polar residues" evidence="1">
    <location>
        <begin position="84"/>
        <end position="94"/>
    </location>
</feature>
<evidence type="ECO:0000313" key="2">
    <source>
        <dbReference type="EMBL" id="KAJ8455055.1"/>
    </source>
</evidence>
<feature type="compositionally biased region" description="Low complexity" evidence="1">
    <location>
        <begin position="19"/>
        <end position="40"/>
    </location>
</feature>
<comment type="caution">
    <text evidence="2">The sequence shown here is derived from an EMBL/GenBank/DDBJ whole genome shotgun (WGS) entry which is preliminary data.</text>
</comment>
<reference evidence="2" key="1">
    <citation type="submission" date="2022-11" db="EMBL/GenBank/DDBJ databases">
        <title>Genome Sequence of Cubamyces cubensis.</title>
        <authorList>
            <person name="Buettner E."/>
        </authorList>
    </citation>
    <scope>NUCLEOTIDE SEQUENCE</scope>
    <source>
        <strain evidence="2">MPL-01</strain>
    </source>
</reference>
<evidence type="ECO:0000313" key="3">
    <source>
        <dbReference type="Proteomes" id="UP001215151"/>
    </source>
</evidence>
<gene>
    <name evidence="2" type="ORF">ONZ51_g12666</name>
</gene>
<protein>
    <submittedName>
        <fullName evidence="2">Uncharacterized protein</fullName>
    </submittedName>
</protein>
<sequence length="139" mass="14931">MPYLHSLSIRLRGGRNNKSTSTSTSTPTSSSTNTTTTSPSIKQIFLRVGRTQSQRTNKDNDIARMGNAPSDMNSPRQRLAQLARSVTDTESVRSASGMPGAAAPHPRPRVVPRAPAFPLSLASARNGHGGILRLRRARA</sequence>
<dbReference type="AlphaFoldDB" id="A0AAD7THV5"/>